<protein>
    <recommendedName>
        <fullName evidence="6">B9 domain-containing protein 2</fullName>
    </recommendedName>
</protein>
<keyword evidence="2" id="KW-0963">Cytoplasm</keyword>
<reference evidence="8" key="1">
    <citation type="submission" date="2022-07" db="EMBL/GenBank/DDBJ databases">
        <title>Genome analysis of Parmales, a sister group of diatoms, reveals the evolutionary specialization of diatoms from phago-mixotrophs to photoautotrophs.</title>
        <authorList>
            <person name="Ban H."/>
            <person name="Sato S."/>
            <person name="Yoshikawa S."/>
            <person name="Kazumasa Y."/>
            <person name="Nakamura Y."/>
            <person name="Ichinomiya M."/>
            <person name="Saitoh K."/>
            <person name="Sato N."/>
            <person name="Blanc-Mathieu R."/>
            <person name="Endo H."/>
            <person name="Kuwata A."/>
            <person name="Ogata H."/>
        </authorList>
    </citation>
    <scope>NUCLEOTIDE SEQUENCE</scope>
</reference>
<evidence type="ECO:0000256" key="7">
    <source>
        <dbReference type="SAM" id="MobiDB-lite"/>
    </source>
</evidence>
<comment type="subcellular location">
    <subcellularLocation>
        <location evidence="1">Cytoplasm</location>
        <location evidence="1">Cytoskeleton</location>
        <location evidence="1">Cilium basal body</location>
    </subcellularLocation>
</comment>
<evidence type="ECO:0000256" key="6">
    <source>
        <dbReference type="ARBA" id="ARBA00039272"/>
    </source>
</evidence>
<keyword evidence="3" id="KW-0970">Cilium biogenesis/degradation</keyword>
<evidence type="ECO:0000256" key="5">
    <source>
        <dbReference type="ARBA" id="ARBA00023273"/>
    </source>
</evidence>
<proteinExistence type="predicted"/>
<dbReference type="EMBL" id="BRXZ01001824">
    <property type="protein sequence ID" value="GMH47049.1"/>
    <property type="molecule type" value="Genomic_DNA"/>
</dbReference>
<dbReference type="AlphaFoldDB" id="A0A9W6ZAI9"/>
<dbReference type="PANTHER" id="PTHR12968:SF2">
    <property type="entry name" value="B9 DOMAIN-CONTAINING PROTEIN 2"/>
    <property type="match status" value="1"/>
</dbReference>
<dbReference type="PROSITE" id="PS51381">
    <property type="entry name" value="C2_B9"/>
    <property type="match status" value="1"/>
</dbReference>
<feature type="compositionally biased region" description="Acidic residues" evidence="7">
    <location>
        <begin position="169"/>
        <end position="180"/>
    </location>
</feature>
<keyword evidence="9" id="KW-1185">Reference proteome</keyword>
<dbReference type="Proteomes" id="UP001165082">
    <property type="component" value="Unassembled WGS sequence"/>
</dbReference>
<name>A0A9W6ZAI9_9STRA</name>
<keyword evidence="5" id="KW-0966">Cell projection</keyword>
<comment type="caution">
    <text evidence="8">The sequence shown here is derived from an EMBL/GenBank/DDBJ whole genome shotgun (WGS) entry which is preliminary data.</text>
</comment>
<keyword evidence="4" id="KW-0206">Cytoskeleton</keyword>
<dbReference type="InterPro" id="IPR010796">
    <property type="entry name" value="C2_B9-type_dom"/>
</dbReference>
<feature type="compositionally biased region" description="Basic residues" evidence="7">
    <location>
        <begin position="107"/>
        <end position="118"/>
    </location>
</feature>
<dbReference type="GO" id="GO:0036038">
    <property type="term" value="C:MKS complex"/>
    <property type="evidence" value="ECO:0007669"/>
    <property type="project" value="TreeGrafter"/>
</dbReference>
<sequence>MSSLKALRAKKAKQPKDEDSGSDNSDDDAPKTTSPAKKAMGFMNKFTRSSSKAGGGSDSDGSDGEGDSGKSPKKKGGLFGKALNFGKKKKDEDGEEDSGEEDEGKRMKGRKGRKGRKGKKEEEEEKDESDDEEEDEDEENRDGNAERRDRRGKKGKGKKKDRSNRNKDGEEEDEEAEDEVGGGGGGVQNKEYMRRQPMEKLEARLRERVRVVAQMTPEVHFIGEIVGGSNFNGKGMSCKFTVEFGKNWDLLSGEIMGQTQYGNADPDDLTSWNHPIDLHMATSTMQGWPRIRLQVWELDEYGRTNMAGYGFCHLPTNAGNYEIGVPCWRPTGSIPEEIQSFFLGANTQLTDESVLYSKAWENRCRLVTVPSGKVWINVSVVHRFFAQQNVDLPTGNF</sequence>
<dbReference type="OrthoDB" id="184109at2759"/>
<evidence type="ECO:0000313" key="9">
    <source>
        <dbReference type="Proteomes" id="UP001165082"/>
    </source>
</evidence>
<feature type="compositionally biased region" description="Basic residues" evidence="7">
    <location>
        <begin position="150"/>
        <end position="162"/>
    </location>
</feature>
<organism evidence="8 9">
    <name type="scientific">Triparma retinervis</name>
    <dbReference type="NCBI Taxonomy" id="2557542"/>
    <lineage>
        <taxon>Eukaryota</taxon>
        <taxon>Sar</taxon>
        <taxon>Stramenopiles</taxon>
        <taxon>Ochrophyta</taxon>
        <taxon>Bolidophyceae</taxon>
        <taxon>Parmales</taxon>
        <taxon>Triparmaceae</taxon>
        <taxon>Triparma</taxon>
    </lineage>
</organism>
<feature type="compositionally biased region" description="Acidic residues" evidence="7">
    <location>
        <begin position="93"/>
        <end position="102"/>
    </location>
</feature>
<evidence type="ECO:0000256" key="2">
    <source>
        <dbReference type="ARBA" id="ARBA00022490"/>
    </source>
</evidence>
<evidence type="ECO:0000256" key="1">
    <source>
        <dbReference type="ARBA" id="ARBA00004120"/>
    </source>
</evidence>
<feature type="region of interest" description="Disordered" evidence="7">
    <location>
        <begin position="1"/>
        <end position="195"/>
    </location>
</feature>
<evidence type="ECO:0000256" key="3">
    <source>
        <dbReference type="ARBA" id="ARBA00022794"/>
    </source>
</evidence>
<evidence type="ECO:0000313" key="8">
    <source>
        <dbReference type="EMBL" id="GMH47049.1"/>
    </source>
</evidence>
<gene>
    <name evidence="8" type="ORF">TrRE_jg5618</name>
</gene>
<feature type="compositionally biased region" description="Acidic residues" evidence="7">
    <location>
        <begin position="122"/>
        <end position="140"/>
    </location>
</feature>
<evidence type="ECO:0000256" key="4">
    <source>
        <dbReference type="ARBA" id="ARBA00023212"/>
    </source>
</evidence>
<accession>A0A9W6ZAI9</accession>
<dbReference type="PANTHER" id="PTHR12968">
    <property type="entry name" value="B9 DOMAIN-CONTAINING"/>
    <property type="match status" value="1"/>
</dbReference>
<dbReference type="GO" id="GO:0060271">
    <property type="term" value="P:cilium assembly"/>
    <property type="evidence" value="ECO:0007669"/>
    <property type="project" value="TreeGrafter"/>
</dbReference>
<dbReference type="Pfam" id="PF07162">
    <property type="entry name" value="B9-C2"/>
    <property type="match status" value="1"/>
</dbReference>